<dbReference type="OrthoDB" id="9808843at2"/>
<dbReference type="PRINTS" id="PR00038">
    <property type="entry name" value="HTHLUXR"/>
</dbReference>
<dbReference type="EMBL" id="QQZY01000005">
    <property type="protein sequence ID" value="RDI74207.1"/>
    <property type="molecule type" value="Genomic_DNA"/>
</dbReference>
<dbReference type="Gene3D" id="3.40.50.2300">
    <property type="match status" value="1"/>
</dbReference>
<evidence type="ECO:0000256" key="1">
    <source>
        <dbReference type="ARBA" id="ARBA00022553"/>
    </source>
</evidence>
<evidence type="ECO:0000313" key="6">
    <source>
        <dbReference type="EMBL" id="RDI74207.1"/>
    </source>
</evidence>
<dbReference type="RefSeq" id="WP_114796705.1">
    <property type="nucleotide sequence ID" value="NZ_QQZY01000005.1"/>
</dbReference>
<accession>A0A7M2YXK6</accession>
<dbReference type="InterPro" id="IPR000792">
    <property type="entry name" value="Tscrpt_reg_LuxR_C"/>
</dbReference>
<evidence type="ECO:0000256" key="3">
    <source>
        <dbReference type="PROSITE-ProRule" id="PRU00169"/>
    </source>
</evidence>
<dbReference type="InterPro" id="IPR016032">
    <property type="entry name" value="Sig_transdc_resp-reg_C-effctor"/>
</dbReference>
<feature type="modified residue" description="4-aspartylphosphate" evidence="3">
    <location>
        <position position="54"/>
    </location>
</feature>
<sequence length="210" mass="23231">MITIGVVDDHMIVQDGINAMTQRTSDIVYWGGASSSVELLRLLETGAPNILLLDLRIASENGFDLCRIVRHRCPDVRVVVFTAHGSVGLLRESVEAGAVGYILKDASTRRLPDVVRHVYEHGSYFDPRLSEDLVMASASQGRTRSGPDLSEREMIVLRMIAQGRTNAEIAETLHFSYHTIKLCVSGLLSKFGVKRRTELVRIVAERGLDA</sequence>
<reference evidence="7" key="2">
    <citation type="journal article" date="2019" name="MicrobiologyOpen">
        <title>High-quality draft genome sequence of Gaiella occulta isolated from a 150 meter deep mineral water borehole and comparison with the genome sequences of other deep-branching lineages of the phylum Actinobacteria.</title>
        <authorList>
            <person name="Severino R."/>
            <person name="Froufe H.J.C."/>
            <person name="Barroso C."/>
            <person name="Albuquerque L."/>
            <person name="Lobo-da-Cunha A."/>
            <person name="da Costa M.S."/>
            <person name="Egas C."/>
        </authorList>
    </citation>
    <scope>NUCLEOTIDE SEQUENCE [LARGE SCALE GENOMIC DNA]</scope>
    <source>
        <strain evidence="7">F2-233</strain>
    </source>
</reference>
<evidence type="ECO:0000259" key="4">
    <source>
        <dbReference type="PROSITE" id="PS50043"/>
    </source>
</evidence>
<dbReference type="InterPro" id="IPR011006">
    <property type="entry name" value="CheY-like_superfamily"/>
</dbReference>
<keyword evidence="7" id="KW-1185">Reference proteome</keyword>
<dbReference type="PANTHER" id="PTHR43214">
    <property type="entry name" value="TWO-COMPONENT RESPONSE REGULATOR"/>
    <property type="match status" value="1"/>
</dbReference>
<feature type="domain" description="HTH luxR-type" evidence="4">
    <location>
        <begin position="142"/>
        <end position="207"/>
    </location>
</feature>
<dbReference type="InterPro" id="IPR058245">
    <property type="entry name" value="NreC/VraR/RcsB-like_REC"/>
</dbReference>
<dbReference type="Pfam" id="PF00196">
    <property type="entry name" value="GerE"/>
    <property type="match status" value="1"/>
</dbReference>
<dbReference type="SMART" id="SM00448">
    <property type="entry name" value="REC"/>
    <property type="match status" value="1"/>
</dbReference>
<dbReference type="CDD" id="cd06170">
    <property type="entry name" value="LuxR_C_like"/>
    <property type="match status" value="1"/>
</dbReference>
<dbReference type="AlphaFoldDB" id="A0A7M2YXK6"/>
<dbReference type="InterPro" id="IPR001789">
    <property type="entry name" value="Sig_transdc_resp-reg_receiver"/>
</dbReference>
<evidence type="ECO:0000259" key="5">
    <source>
        <dbReference type="PROSITE" id="PS50110"/>
    </source>
</evidence>
<name>A0A7M2YXK6_9ACTN</name>
<dbReference type="Proteomes" id="UP000254134">
    <property type="component" value="Unassembled WGS sequence"/>
</dbReference>
<comment type="caution">
    <text evidence="6">The sequence shown here is derived from an EMBL/GenBank/DDBJ whole genome shotgun (WGS) entry which is preliminary data.</text>
</comment>
<organism evidence="6 7">
    <name type="scientific">Gaiella occulta</name>
    <dbReference type="NCBI Taxonomy" id="1002870"/>
    <lineage>
        <taxon>Bacteria</taxon>
        <taxon>Bacillati</taxon>
        <taxon>Actinomycetota</taxon>
        <taxon>Thermoleophilia</taxon>
        <taxon>Gaiellales</taxon>
        <taxon>Gaiellaceae</taxon>
        <taxon>Gaiella</taxon>
    </lineage>
</organism>
<gene>
    <name evidence="6" type="ORF">Gocc_2304</name>
</gene>
<dbReference type="SMART" id="SM00421">
    <property type="entry name" value="HTH_LUXR"/>
    <property type="match status" value="1"/>
</dbReference>
<reference evidence="6 7" key="1">
    <citation type="submission" date="2018-07" db="EMBL/GenBank/DDBJ databases">
        <title>High-quality-draft genome sequence of Gaiella occulta.</title>
        <authorList>
            <person name="Severino R."/>
            <person name="Froufe H.J.C."/>
            <person name="Rainey F.A."/>
            <person name="Barroso C."/>
            <person name="Albuquerque L."/>
            <person name="Lobo-Da-Cunha A."/>
            <person name="Da Costa M.S."/>
            <person name="Egas C."/>
        </authorList>
    </citation>
    <scope>NUCLEOTIDE SEQUENCE [LARGE SCALE GENOMIC DNA]</scope>
    <source>
        <strain evidence="6 7">F2-233</strain>
    </source>
</reference>
<evidence type="ECO:0000313" key="7">
    <source>
        <dbReference type="Proteomes" id="UP000254134"/>
    </source>
</evidence>
<evidence type="ECO:0000256" key="2">
    <source>
        <dbReference type="ARBA" id="ARBA00023125"/>
    </source>
</evidence>
<feature type="domain" description="Response regulatory" evidence="5">
    <location>
        <begin position="3"/>
        <end position="119"/>
    </location>
</feature>
<keyword evidence="1 3" id="KW-0597">Phosphoprotein</keyword>
<dbReference type="SUPFAM" id="SSF52172">
    <property type="entry name" value="CheY-like"/>
    <property type="match status" value="1"/>
</dbReference>
<dbReference type="InterPro" id="IPR039420">
    <property type="entry name" value="WalR-like"/>
</dbReference>
<protein>
    <submittedName>
        <fullName evidence="6">Response regulator containing a CheY-like receiver domain and an HTH DNA-binding domain</fullName>
    </submittedName>
</protein>
<dbReference type="CDD" id="cd17535">
    <property type="entry name" value="REC_NarL-like"/>
    <property type="match status" value="1"/>
</dbReference>
<dbReference type="PROSITE" id="PS50043">
    <property type="entry name" value="HTH_LUXR_2"/>
    <property type="match status" value="1"/>
</dbReference>
<dbReference type="GO" id="GO:0000160">
    <property type="term" value="P:phosphorelay signal transduction system"/>
    <property type="evidence" value="ECO:0007669"/>
    <property type="project" value="InterPro"/>
</dbReference>
<dbReference type="GO" id="GO:0006355">
    <property type="term" value="P:regulation of DNA-templated transcription"/>
    <property type="evidence" value="ECO:0007669"/>
    <property type="project" value="InterPro"/>
</dbReference>
<dbReference type="GO" id="GO:0003677">
    <property type="term" value="F:DNA binding"/>
    <property type="evidence" value="ECO:0007669"/>
    <property type="project" value="UniProtKB-KW"/>
</dbReference>
<dbReference type="SUPFAM" id="SSF46894">
    <property type="entry name" value="C-terminal effector domain of the bipartite response regulators"/>
    <property type="match status" value="1"/>
</dbReference>
<dbReference type="PROSITE" id="PS50110">
    <property type="entry name" value="RESPONSE_REGULATORY"/>
    <property type="match status" value="1"/>
</dbReference>
<proteinExistence type="predicted"/>
<dbReference type="Pfam" id="PF00072">
    <property type="entry name" value="Response_reg"/>
    <property type="match status" value="1"/>
</dbReference>
<keyword evidence="2 6" id="KW-0238">DNA-binding</keyword>